<feature type="region of interest" description="Disordered" evidence="1">
    <location>
        <begin position="343"/>
        <end position="364"/>
    </location>
</feature>
<name>A0ABM1XSF7_AEDAL</name>
<evidence type="ECO:0000256" key="1">
    <source>
        <dbReference type="SAM" id="MobiDB-lite"/>
    </source>
</evidence>
<evidence type="ECO:0000313" key="2">
    <source>
        <dbReference type="EnsemblMetazoa" id="AALFPA23_002409.P2225"/>
    </source>
</evidence>
<reference evidence="2" key="2">
    <citation type="submission" date="2025-05" db="UniProtKB">
        <authorList>
            <consortium name="EnsemblMetazoa"/>
        </authorList>
    </citation>
    <scope>IDENTIFICATION</scope>
    <source>
        <strain evidence="2">Foshan</strain>
    </source>
</reference>
<proteinExistence type="predicted"/>
<evidence type="ECO:0008006" key="4">
    <source>
        <dbReference type="Google" id="ProtNLM"/>
    </source>
</evidence>
<accession>A0ABM1XSF7</accession>
<dbReference type="EnsemblMetazoa" id="AALFPA23_002409.R2225">
    <property type="protein sequence ID" value="AALFPA23_002409.P2225"/>
    <property type="gene ID" value="AALFPA23_002409"/>
</dbReference>
<dbReference type="GeneID" id="109622159"/>
<sequence length="364" mass="40890">MHFEEVNCSEVGSEAVIEYMAEDEEAVLMSNNGSPVETTIPETVQPVKRKIPIIRKPGEIVTPIRVQALANFEVGSSNSRTPRPTLTARVKPEWTKVKAPSQTLSLAATEPTLDNSNRVIMRAKPIQRSTLFSRDVSNPSSQHTEQTQMDRIEQKMNEILTRLEQNETGILQIKNSITDFTIELKNSITELKEHIGKQSEGSIQEETPKITRPLPSAKRKRLVVFPVADDNYLLRLEELVGTDEEIQEDLTSLFRLAPTNSAYEFLRYNVAALFKNCSRYTWTGKPSNSCPNYPPCNSACNLTLVAHLIGCAAEIFPYATRDSISKEFRRALENFNDAMKRKRHAEKFQASSVAEESNGAGDDE</sequence>
<keyword evidence="3" id="KW-1185">Reference proteome</keyword>
<dbReference type="RefSeq" id="XP_062711053.1">
    <property type="nucleotide sequence ID" value="XM_062855069.1"/>
</dbReference>
<protein>
    <recommendedName>
        <fullName evidence="4">DUF4806 domain-containing protein</fullName>
    </recommendedName>
</protein>
<organism evidence="2 3">
    <name type="scientific">Aedes albopictus</name>
    <name type="common">Asian tiger mosquito</name>
    <name type="synonym">Stegomyia albopicta</name>
    <dbReference type="NCBI Taxonomy" id="7160"/>
    <lineage>
        <taxon>Eukaryota</taxon>
        <taxon>Metazoa</taxon>
        <taxon>Ecdysozoa</taxon>
        <taxon>Arthropoda</taxon>
        <taxon>Hexapoda</taxon>
        <taxon>Insecta</taxon>
        <taxon>Pterygota</taxon>
        <taxon>Neoptera</taxon>
        <taxon>Endopterygota</taxon>
        <taxon>Diptera</taxon>
        <taxon>Nematocera</taxon>
        <taxon>Culicoidea</taxon>
        <taxon>Culicidae</taxon>
        <taxon>Culicinae</taxon>
        <taxon>Aedini</taxon>
        <taxon>Aedes</taxon>
        <taxon>Stegomyia</taxon>
    </lineage>
</organism>
<dbReference type="Proteomes" id="UP000069940">
    <property type="component" value="Unassembled WGS sequence"/>
</dbReference>
<reference evidence="3" key="1">
    <citation type="journal article" date="2015" name="Proc. Natl. Acad. Sci. U.S.A.">
        <title>Genome sequence of the Asian Tiger mosquito, Aedes albopictus, reveals insights into its biology, genetics, and evolution.</title>
        <authorList>
            <person name="Chen X.G."/>
            <person name="Jiang X."/>
            <person name="Gu J."/>
            <person name="Xu M."/>
            <person name="Wu Y."/>
            <person name="Deng Y."/>
            <person name="Zhang C."/>
            <person name="Bonizzoni M."/>
            <person name="Dermauw W."/>
            <person name="Vontas J."/>
            <person name="Armbruster P."/>
            <person name="Huang X."/>
            <person name="Yang Y."/>
            <person name="Zhang H."/>
            <person name="He W."/>
            <person name="Peng H."/>
            <person name="Liu Y."/>
            <person name="Wu K."/>
            <person name="Chen J."/>
            <person name="Lirakis M."/>
            <person name="Topalis P."/>
            <person name="Van Leeuwen T."/>
            <person name="Hall A.B."/>
            <person name="Jiang X."/>
            <person name="Thorpe C."/>
            <person name="Mueller R.L."/>
            <person name="Sun C."/>
            <person name="Waterhouse R.M."/>
            <person name="Yan G."/>
            <person name="Tu Z.J."/>
            <person name="Fang X."/>
            <person name="James A.A."/>
        </authorList>
    </citation>
    <scope>NUCLEOTIDE SEQUENCE [LARGE SCALE GENOMIC DNA]</scope>
    <source>
        <strain evidence="3">Foshan</strain>
    </source>
</reference>
<evidence type="ECO:0000313" key="3">
    <source>
        <dbReference type="Proteomes" id="UP000069940"/>
    </source>
</evidence>